<keyword evidence="8 9" id="KW-0368">Histidine biosynthesis</keyword>
<evidence type="ECO:0000256" key="9">
    <source>
        <dbReference type="HAMAP-Rule" id="MF_01023"/>
    </source>
</evidence>
<gene>
    <name evidence="9 12" type="primary">hisC</name>
    <name evidence="12" type="ORF">Nocox_15555</name>
</gene>
<proteinExistence type="inferred from homology"/>
<name>A0ABX8U1D0_9ACTN</name>
<evidence type="ECO:0000256" key="3">
    <source>
        <dbReference type="ARBA" id="ARBA00011738"/>
    </source>
</evidence>
<evidence type="ECO:0000256" key="4">
    <source>
        <dbReference type="ARBA" id="ARBA00022576"/>
    </source>
</evidence>
<sequence length="365" mass="39806">MNPDLKPGDVTLADLPIRDDLRGKSPYGAPQIDVPVRLNTNENPYPPPPELVADLAEEVRRQAGELNRYPDRDALALRADLAGYLGHGLRAEQVWAANGSNEVLQQILQAFGGHGRTAIGFEPSYSMHPIITGGTSTEWIRAVREDDFSIDPGKAVAAIEEHRPDVVFLTSPNNPTGTAQPLPVIEAVLRAAPGMVVVDEAYAEFAREGTPSALTLLPEHPRLIVTRTMSKAFAMAGTRVGYLAAHPAVVEALLLVRLPYHLSTLTQTAARVALRHRAELLGTVDALRRERDDTVAWLRAKGLRVADSDANFVLFGRFPDRRAVWEGLLERGVLIREVGPPEWLRVSIGTGEEMAAFRAALEGVL</sequence>
<dbReference type="EC" id="2.6.1.9" evidence="9"/>
<dbReference type="NCBIfam" id="NF002877">
    <property type="entry name" value="PRK03317.1"/>
    <property type="match status" value="1"/>
</dbReference>
<dbReference type="Gene3D" id="3.90.1150.10">
    <property type="entry name" value="Aspartate Aminotransferase, domain 1"/>
    <property type="match status" value="1"/>
</dbReference>
<protein>
    <recommendedName>
        <fullName evidence="9">Histidinol-phosphate aminotransferase</fullName>
        <ecNumber evidence="9">2.6.1.9</ecNumber>
    </recommendedName>
    <alternativeName>
        <fullName evidence="9">Imidazole acetol-phosphate transaminase</fullName>
    </alternativeName>
</protein>
<dbReference type="RefSeq" id="WP_020543825.1">
    <property type="nucleotide sequence ID" value="NZ_CP068985.1"/>
</dbReference>
<accession>A0ABX8U1D0</accession>
<evidence type="ECO:0000256" key="1">
    <source>
        <dbReference type="ARBA" id="ARBA00001933"/>
    </source>
</evidence>
<dbReference type="InterPro" id="IPR015421">
    <property type="entry name" value="PyrdxlP-dep_Trfase_major"/>
</dbReference>
<comment type="similarity">
    <text evidence="2 9">Belongs to the class-II pyridoxal-phosphate-dependent aminotransferase family. Histidinol-phosphate aminotransferase subfamily.</text>
</comment>
<feature type="region of interest" description="Disordered" evidence="10">
    <location>
        <begin position="16"/>
        <end position="43"/>
    </location>
</feature>
<evidence type="ECO:0000256" key="5">
    <source>
        <dbReference type="ARBA" id="ARBA00022605"/>
    </source>
</evidence>
<dbReference type="InterPro" id="IPR001917">
    <property type="entry name" value="Aminotrans_II_pyridoxalP_BS"/>
</dbReference>
<organism evidence="12 13">
    <name type="scientific">Nonomuraea coxensis DSM 45129</name>
    <dbReference type="NCBI Taxonomy" id="1122611"/>
    <lineage>
        <taxon>Bacteria</taxon>
        <taxon>Bacillati</taxon>
        <taxon>Actinomycetota</taxon>
        <taxon>Actinomycetes</taxon>
        <taxon>Streptosporangiales</taxon>
        <taxon>Streptosporangiaceae</taxon>
        <taxon>Nonomuraea</taxon>
    </lineage>
</organism>
<feature type="domain" description="Aminotransferase class I/classII large" evidence="11">
    <location>
        <begin position="36"/>
        <end position="358"/>
    </location>
</feature>
<evidence type="ECO:0000256" key="2">
    <source>
        <dbReference type="ARBA" id="ARBA00007970"/>
    </source>
</evidence>
<evidence type="ECO:0000313" key="12">
    <source>
        <dbReference type="EMBL" id="QYC40726.1"/>
    </source>
</evidence>
<dbReference type="Proteomes" id="UP000824681">
    <property type="component" value="Chromosome"/>
</dbReference>
<dbReference type="SUPFAM" id="SSF53383">
    <property type="entry name" value="PLP-dependent transferases"/>
    <property type="match status" value="1"/>
</dbReference>
<dbReference type="Pfam" id="PF00155">
    <property type="entry name" value="Aminotran_1_2"/>
    <property type="match status" value="1"/>
</dbReference>
<dbReference type="GO" id="GO:0004400">
    <property type="term" value="F:histidinol-phosphate transaminase activity"/>
    <property type="evidence" value="ECO:0007669"/>
    <property type="project" value="UniProtKB-EC"/>
</dbReference>
<dbReference type="InterPro" id="IPR015424">
    <property type="entry name" value="PyrdxlP-dep_Trfase"/>
</dbReference>
<dbReference type="NCBIfam" id="TIGR01141">
    <property type="entry name" value="hisC"/>
    <property type="match status" value="1"/>
</dbReference>
<dbReference type="PANTHER" id="PTHR42885:SF2">
    <property type="entry name" value="HISTIDINOL-PHOSPHATE AMINOTRANSFERASE"/>
    <property type="match status" value="1"/>
</dbReference>
<dbReference type="InterPro" id="IPR005861">
    <property type="entry name" value="HisP_aminotrans"/>
</dbReference>
<evidence type="ECO:0000256" key="10">
    <source>
        <dbReference type="SAM" id="MobiDB-lite"/>
    </source>
</evidence>
<dbReference type="PROSITE" id="PS00599">
    <property type="entry name" value="AA_TRANSFER_CLASS_2"/>
    <property type="match status" value="1"/>
</dbReference>
<comment type="cofactor">
    <cofactor evidence="1 9">
        <name>pyridoxal 5'-phosphate</name>
        <dbReference type="ChEBI" id="CHEBI:597326"/>
    </cofactor>
</comment>
<dbReference type="PANTHER" id="PTHR42885">
    <property type="entry name" value="HISTIDINOL-PHOSPHATE AMINOTRANSFERASE-RELATED"/>
    <property type="match status" value="1"/>
</dbReference>
<dbReference type="Gene3D" id="3.40.640.10">
    <property type="entry name" value="Type I PLP-dependent aspartate aminotransferase-like (Major domain)"/>
    <property type="match status" value="1"/>
</dbReference>
<dbReference type="CDD" id="cd00609">
    <property type="entry name" value="AAT_like"/>
    <property type="match status" value="1"/>
</dbReference>
<keyword evidence="13" id="KW-1185">Reference proteome</keyword>
<feature type="modified residue" description="N6-(pyridoxal phosphate)lysine" evidence="9">
    <location>
        <position position="231"/>
    </location>
</feature>
<evidence type="ECO:0000256" key="8">
    <source>
        <dbReference type="ARBA" id="ARBA00023102"/>
    </source>
</evidence>
<evidence type="ECO:0000313" key="13">
    <source>
        <dbReference type="Proteomes" id="UP000824681"/>
    </source>
</evidence>
<dbReference type="InterPro" id="IPR004839">
    <property type="entry name" value="Aminotransferase_I/II_large"/>
</dbReference>
<comment type="catalytic activity">
    <reaction evidence="9">
        <text>L-histidinol phosphate + 2-oxoglutarate = 3-(imidazol-4-yl)-2-oxopropyl phosphate + L-glutamate</text>
        <dbReference type="Rhea" id="RHEA:23744"/>
        <dbReference type="ChEBI" id="CHEBI:16810"/>
        <dbReference type="ChEBI" id="CHEBI:29985"/>
        <dbReference type="ChEBI" id="CHEBI:57766"/>
        <dbReference type="ChEBI" id="CHEBI:57980"/>
        <dbReference type="EC" id="2.6.1.9"/>
    </reaction>
</comment>
<keyword evidence="7 9" id="KW-0663">Pyridoxal phosphate</keyword>
<dbReference type="HAMAP" id="MF_01023">
    <property type="entry name" value="HisC_aminotrans_2"/>
    <property type="match status" value="1"/>
</dbReference>
<keyword evidence="4 9" id="KW-0032">Aminotransferase</keyword>
<evidence type="ECO:0000256" key="7">
    <source>
        <dbReference type="ARBA" id="ARBA00022898"/>
    </source>
</evidence>
<keyword evidence="5 9" id="KW-0028">Amino-acid biosynthesis</keyword>
<comment type="pathway">
    <text evidence="9">Amino-acid biosynthesis; L-histidine biosynthesis; L-histidine from 5-phospho-alpha-D-ribose 1-diphosphate: step 7/9.</text>
</comment>
<dbReference type="EMBL" id="CP068985">
    <property type="protein sequence ID" value="QYC40726.1"/>
    <property type="molecule type" value="Genomic_DNA"/>
</dbReference>
<evidence type="ECO:0000256" key="6">
    <source>
        <dbReference type="ARBA" id="ARBA00022679"/>
    </source>
</evidence>
<keyword evidence="6 9" id="KW-0808">Transferase</keyword>
<reference evidence="12 13" key="1">
    <citation type="journal article" date="2021" name="ACS Chem. Biol.">
        <title>Genomic-Led Discovery of a Novel Glycopeptide Antibiotic by Nonomuraea coxensis DSM 45129.</title>
        <authorList>
            <person name="Yushchuk O."/>
            <person name="Vior N.M."/>
            <person name="Andreo-Vidal A."/>
            <person name="Berini F."/>
            <person name="Ruckert C."/>
            <person name="Busche T."/>
            <person name="Binda E."/>
            <person name="Kalinowski J."/>
            <person name="Truman A.W."/>
            <person name="Marinelli F."/>
        </authorList>
    </citation>
    <scope>NUCLEOTIDE SEQUENCE [LARGE SCALE GENOMIC DNA]</scope>
    <source>
        <strain evidence="12 13">DSM 45129</strain>
    </source>
</reference>
<comment type="subunit">
    <text evidence="3 9">Homodimer.</text>
</comment>
<dbReference type="InterPro" id="IPR015422">
    <property type="entry name" value="PyrdxlP-dep_Trfase_small"/>
</dbReference>
<evidence type="ECO:0000259" key="11">
    <source>
        <dbReference type="Pfam" id="PF00155"/>
    </source>
</evidence>